<feature type="signal peptide" evidence="1">
    <location>
        <begin position="1"/>
        <end position="15"/>
    </location>
</feature>
<gene>
    <name evidence="2" type="ORF">EVOR1521_LOCUS11690</name>
</gene>
<evidence type="ECO:0000313" key="3">
    <source>
        <dbReference type="Proteomes" id="UP001178507"/>
    </source>
</evidence>
<dbReference type="AlphaFoldDB" id="A0AA36N069"/>
<evidence type="ECO:0000313" key="2">
    <source>
        <dbReference type="EMBL" id="CAJ1384978.1"/>
    </source>
</evidence>
<protein>
    <submittedName>
        <fullName evidence="2">Uncharacterized protein</fullName>
    </submittedName>
</protein>
<keyword evidence="1" id="KW-0732">Signal</keyword>
<evidence type="ECO:0000256" key="1">
    <source>
        <dbReference type="SAM" id="SignalP"/>
    </source>
</evidence>
<dbReference type="Proteomes" id="UP001178507">
    <property type="component" value="Unassembled WGS sequence"/>
</dbReference>
<keyword evidence="3" id="KW-1185">Reference proteome</keyword>
<accession>A0AA36N069</accession>
<comment type="caution">
    <text evidence="2">The sequence shown here is derived from an EMBL/GenBank/DDBJ whole genome shotgun (WGS) entry which is preliminary data.</text>
</comment>
<feature type="chain" id="PRO_5041412149" evidence="1">
    <location>
        <begin position="16"/>
        <end position="331"/>
    </location>
</feature>
<reference evidence="2" key="1">
    <citation type="submission" date="2023-08" db="EMBL/GenBank/DDBJ databases">
        <authorList>
            <person name="Chen Y."/>
            <person name="Shah S."/>
            <person name="Dougan E. K."/>
            <person name="Thang M."/>
            <person name="Chan C."/>
        </authorList>
    </citation>
    <scope>NUCLEOTIDE SEQUENCE</scope>
</reference>
<dbReference type="EMBL" id="CAUJNA010001176">
    <property type="protein sequence ID" value="CAJ1384978.1"/>
    <property type="molecule type" value="Genomic_DNA"/>
</dbReference>
<name>A0AA36N069_9DINO</name>
<proteinExistence type="predicted"/>
<sequence length="331" mass="38632">MESWRLLWLLVPVFAGPVMRRDGCGTRTPIMLVQPAASNHSHARPSSLLQLASGVQPCGIRANQHCEEPRSKGTPRAAVYTYNLGGYEEPRGFQVPCVPPDVDAFLFLDEVTQRKAPKAALDRWKGQGWQLKLLPLQRGTRYVSSERLTSKSLKFTPPSWLTASYDWLIGYDHDMTINLHRLTDFLREHDDKPLLMLKWYWRPCEDAFDCMLWEINDMLTKRPEYVKSSRRNVQHWKELMTTLHSAAAPFSPPHYYESCIIFRNLKHERADAVKTAFERTYNMTHDIQRDQFLLPYYLWREALSPQLQALHLSDLQEKLDFCSVPTKRKRN</sequence>
<organism evidence="2 3">
    <name type="scientific">Effrenium voratum</name>
    <dbReference type="NCBI Taxonomy" id="2562239"/>
    <lineage>
        <taxon>Eukaryota</taxon>
        <taxon>Sar</taxon>
        <taxon>Alveolata</taxon>
        <taxon>Dinophyceae</taxon>
        <taxon>Suessiales</taxon>
        <taxon>Symbiodiniaceae</taxon>
        <taxon>Effrenium</taxon>
    </lineage>
</organism>